<evidence type="ECO:0000313" key="6">
    <source>
        <dbReference type="Proteomes" id="UP001354989"/>
    </source>
</evidence>
<dbReference type="Gene3D" id="3.40.50.2300">
    <property type="match status" value="1"/>
</dbReference>
<evidence type="ECO:0000256" key="2">
    <source>
        <dbReference type="ARBA" id="ARBA00023012"/>
    </source>
</evidence>
<evidence type="ECO:0000256" key="1">
    <source>
        <dbReference type="ARBA" id="ARBA00022553"/>
    </source>
</evidence>
<keyword evidence="2" id="KW-0902">Two-component regulatory system</keyword>
<dbReference type="InterPro" id="IPR011006">
    <property type="entry name" value="CheY-like_superfamily"/>
</dbReference>
<dbReference type="PROSITE" id="PS50110">
    <property type="entry name" value="RESPONSE_REGULATORY"/>
    <property type="match status" value="1"/>
</dbReference>
<dbReference type="Pfam" id="PF00072">
    <property type="entry name" value="Response_reg"/>
    <property type="match status" value="1"/>
</dbReference>
<dbReference type="EMBL" id="AP025292">
    <property type="protein sequence ID" value="BDC99588.1"/>
    <property type="molecule type" value="Genomic_DNA"/>
</dbReference>
<feature type="modified residue" description="4-aspartylphosphate" evidence="3">
    <location>
        <position position="55"/>
    </location>
</feature>
<protein>
    <recommendedName>
        <fullName evidence="4">Response regulatory domain-containing protein</fullName>
    </recommendedName>
</protein>
<proteinExistence type="predicted"/>
<evidence type="ECO:0000256" key="3">
    <source>
        <dbReference type="PROSITE-ProRule" id="PRU00169"/>
    </source>
</evidence>
<reference evidence="5 6" key="1">
    <citation type="submission" date="2021-12" db="EMBL/GenBank/DDBJ databases">
        <title>Genome sequencing of bacteria with rrn-lacking chromosome and rrn-plasmid.</title>
        <authorList>
            <person name="Anda M."/>
            <person name="Iwasaki W."/>
        </authorList>
    </citation>
    <scope>NUCLEOTIDE SEQUENCE [LARGE SCALE GENOMIC DNA]</scope>
    <source>
        <strain evidence="5 6">NBRC 101262</strain>
    </source>
</reference>
<dbReference type="Proteomes" id="UP001354989">
    <property type="component" value="Chromosome"/>
</dbReference>
<dbReference type="CDD" id="cd17546">
    <property type="entry name" value="REC_hyHK_CKI1_RcsC-like"/>
    <property type="match status" value="1"/>
</dbReference>
<name>A0ABN6L9U6_9BACT</name>
<dbReference type="PANTHER" id="PTHR45339:SF1">
    <property type="entry name" value="HYBRID SIGNAL TRANSDUCTION HISTIDINE KINASE J"/>
    <property type="match status" value="1"/>
</dbReference>
<gene>
    <name evidence="5" type="ORF">PEPS_18690</name>
</gene>
<dbReference type="RefSeq" id="WP_332918907.1">
    <property type="nucleotide sequence ID" value="NZ_AP025292.1"/>
</dbReference>
<keyword evidence="1 3" id="KW-0597">Phosphoprotein</keyword>
<organism evidence="5 6">
    <name type="scientific">Persicobacter psychrovividus</name>
    <dbReference type="NCBI Taxonomy" id="387638"/>
    <lineage>
        <taxon>Bacteria</taxon>
        <taxon>Pseudomonadati</taxon>
        <taxon>Bacteroidota</taxon>
        <taxon>Cytophagia</taxon>
        <taxon>Cytophagales</taxon>
        <taxon>Persicobacteraceae</taxon>
        <taxon>Persicobacter</taxon>
    </lineage>
</organism>
<sequence>MADKKKVLIAEDSSVIQTLTKKILLIQNYDIDSAKNGKQVMDKVAKKDYDVILMDINMPQMDGMQCAKAIRDQGNQVPIVAITGNARNYTMEDFKSVGINDFLPKPLDFDALVETVKKYTLGNK</sequence>
<evidence type="ECO:0000313" key="5">
    <source>
        <dbReference type="EMBL" id="BDC99588.1"/>
    </source>
</evidence>
<feature type="domain" description="Response regulatory" evidence="4">
    <location>
        <begin position="6"/>
        <end position="120"/>
    </location>
</feature>
<dbReference type="InterPro" id="IPR001789">
    <property type="entry name" value="Sig_transdc_resp-reg_receiver"/>
</dbReference>
<evidence type="ECO:0000259" key="4">
    <source>
        <dbReference type="PROSITE" id="PS50110"/>
    </source>
</evidence>
<dbReference type="PANTHER" id="PTHR45339">
    <property type="entry name" value="HYBRID SIGNAL TRANSDUCTION HISTIDINE KINASE J"/>
    <property type="match status" value="1"/>
</dbReference>
<keyword evidence="6" id="KW-1185">Reference proteome</keyword>
<dbReference type="SMART" id="SM00448">
    <property type="entry name" value="REC"/>
    <property type="match status" value="1"/>
</dbReference>
<accession>A0ABN6L9U6</accession>
<dbReference type="SUPFAM" id="SSF52172">
    <property type="entry name" value="CheY-like"/>
    <property type="match status" value="1"/>
</dbReference>